<evidence type="ECO:0000313" key="4">
    <source>
        <dbReference type="Proteomes" id="UP000218418"/>
    </source>
</evidence>
<feature type="domain" description="Acyl-CoA dehydrogenase/oxidase N-terminal" evidence="2">
    <location>
        <begin position="11"/>
        <end position="116"/>
    </location>
</feature>
<dbReference type="GO" id="GO:0004061">
    <property type="term" value="F:arylformamidase activity"/>
    <property type="evidence" value="ECO:0007669"/>
    <property type="project" value="InterPro"/>
</dbReference>
<keyword evidence="4" id="KW-1185">Reference proteome</keyword>
<dbReference type="InterPro" id="IPR037069">
    <property type="entry name" value="AcylCoA_DH/ox_N_sf"/>
</dbReference>
<evidence type="ECO:0000313" key="3">
    <source>
        <dbReference type="EMBL" id="BAY82029.1"/>
    </source>
</evidence>
<dbReference type="OrthoDB" id="5365325at2"/>
<name>A0A1Z4LLG7_9CYAN</name>
<dbReference type="GO" id="GO:0016627">
    <property type="term" value="F:oxidoreductase activity, acting on the CH-CH group of donors"/>
    <property type="evidence" value="ECO:0007669"/>
    <property type="project" value="InterPro"/>
</dbReference>
<dbReference type="Pfam" id="PF02771">
    <property type="entry name" value="Acyl-CoA_dh_N"/>
    <property type="match status" value="1"/>
</dbReference>
<dbReference type="InterPro" id="IPR013786">
    <property type="entry name" value="AcylCoA_DH/ox_N"/>
</dbReference>
<dbReference type="Gene3D" id="3.50.30.50">
    <property type="entry name" value="Putative cyclase"/>
    <property type="match status" value="1"/>
</dbReference>
<dbReference type="InterPro" id="IPR007325">
    <property type="entry name" value="KFase/CYL"/>
</dbReference>
<dbReference type="Gene3D" id="1.20.140.10">
    <property type="entry name" value="Butyryl-CoA Dehydrogenase, subunit A, domain 3"/>
    <property type="match status" value="1"/>
</dbReference>
<dbReference type="PANTHER" id="PTHR31118:SF12">
    <property type="entry name" value="CYCLASE-LIKE PROTEIN 2"/>
    <property type="match status" value="1"/>
</dbReference>
<feature type="coiled-coil region" evidence="1">
    <location>
        <begin position="258"/>
        <end position="292"/>
    </location>
</feature>
<keyword evidence="1" id="KW-0175">Coiled coil</keyword>
<dbReference type="GO" id="GO:0050660">
    <property type="term" value="F:flavin adenine dinucleotide binding"/>
    <property type="evidence" value="ECO:0007669"/>
    <property type="project" value="InterPro"/>
</dbReference>
<dbReference type="InterPro" id="IPR037175">
    <property type="entry name" value="KFase_sf"/>
</dbReference>
<dbReference type="SUPFAM" id="SSF56645">
    <property type="entry name" value="Acyl-CoA dehydrogenase NM domain-like"/>
    <property type="match status" value="1"/>
</dbReference>
<protein>
    <submittedName>
        <fullName evidence="3">Acyl-CoA dehydrogenase family protein-like</fullName>
    </submittedName>
</protein>
<dbReference type="Pfam" id="PF04199">
    <property type="entry name" value="Cyclase"/>
    <property type="match status" value="1"/>
</dbReference>
<reference evidence="3 4" key="1">
    <citation type="submission" date="2017-06" db="EMBL/GenBank/DDBJ databases">
        <title>Genome sequencing of cyanobaciteial culture collection at National Institute for Environmental Studies (NIES).</title>
        <authorList>
            <person name="Hirose Y."/>
            <person name="Shimura Y."/>
            <person name="Fujisawa T."/>
            <person name="Nakamura Y."/>
            <person name="Kawachi M."/>
        </authorList>
    </citation>
    <scope>NUCLEOTIDE SEQUENCE [LARGE SCALE GENOMIC DNA]</scope>
    <source>
        <strain evidence="3 4">NIES-267</strain>
    </source>
</reference>
<proteinExistence type="predicted"/>
<organism evidence="3 4">
    <name type="scientific">Calothrix parasitica NIES-267</name>
    <dbReference type="NCBI Taxonomy" id="1973488"/>
    <lineage>
        <taxon>Bacteria</taxon>
        <taxon>Bacillati</taxon>
        <taxon>Cyanobacteriota</taxon>
        <taxon>Cyanophyceae</taxon>
        <taxon>Nostocales</taxon>
        <taxon>Calotrichaceae</taxon>
        <taxon>Calothrix</taxon>
    </lineage>
</organism>
<dbReference type="Proteomes" id="UP000218418">
    <property type="component" value="Chromosome"/>
</dbReference>
<dbReference type="InterPro" id="IPR009100">
    <property type="entry name" value="AcylCoA_DH/oxidase_NM_dom_sf"/>
</dbReference>
<evidence type="ECO:0000256" key="1">
    <source>
        <dbReference type="SAM" id="Coils"/>
    </source>
</evidence>
<evidence type="ECO:0000259" key="2">
    <source>
        <dbReference type="Pfam" id="PF02771"/>
    </source>
</evidence>
<dbReference type="PANTHER" id="PTHR31118">
    <property type="entry name" value="CYCLASE-LIKE PROTEIN 2"/>
    <property type="match status" value="1"/>
</dbReference>
<dbReference type="SUPFAM" id="SSF102198">
    <property type="entry name" value="Putative cyclase"/>
    <property type="match status" value="1"/>
</dbReference>
<dbReference type="AlphaFoldDB" id="A0A1Z4LLG7"/>
<gene>
    <name evidence="3" type="ORF">NIES267_15070</name>
</gene>
<sequence length="608" mass="66257">MSSHNVLVSPLLESAKSYLSETVAQRASEIDESRNALFEALQGLGNLDLLALKVPQIWGGKGFSEVDYGSFQELVARYSGALAFLQTQHQSAAGILVAGDNSTLQQEYLPLMGNGEVLLGVGFSHLRRKGEPIITAESVPSGYHFNGVVPWITGFGFFQEFVIAATLPDGGAVFGIAPFQNVQQLGGGEITFTPPAKLAAMNSTSTVSATLNRWFLPEELVVSVKPPGWIHESTKKNLLRATFLPFGCAEAGLDIIRLASKKKSLSFINDALNSLEAELHSCRSAISEAREQEVEFKQKLQLRAWIIDLATRIAHAAVTVSSGAANYSFHSAQRVYREALVFTVSGQSSEIMEATLARLTRNFTPSEKIFSPTESQHQISYSRAIHLSHIIDENIPLWEGDPSVKFKTVADWQKDGYYLRKFSMGEHSATHINAPISFSGNGAGIDEYSADSLVLPAVVIDISDSVAVNSDYMLSIDDIQAWEKQHGEISSGYLVLLRTGWQEKWHDEKAFFNQDIRGTMHFPGFGVDGAKFLIEKRNIAGIGIDTHGVDGGKDTSFSVNRLISDQPRIVLENLTNLEQLPYRGITVVVGILRLQGGSGSPGGVIALV</sequence>
<dbReference type="Gene3D" id="1.10.540.10">
    <property type="entry name" value="Acyl-CoA dehydrogenase/oxidase, N-terminal domain"/>
    <property type="match status" value="1"/>
</dbReference>
<dbReference type="GO" id="GO:0019441">
    <property type="term" value="P:L-tryptophan catabolic process to kynurenine"/>
    <property type="evidence" value="ECO:0007669"/>
    <property type="project" value="InterPro"/>
</dbReference>
<dbReference type="EMBL" id="AP018227">
    <property type="protein sequence ID" value="BAY82029.1"/>
    <property type="molecule type" value="Genomic_DNA"/>
</dbReference>
<accession>A0A1Z4LLG7</accession>